<dbReference type="PANTHER" id="PTHR20854">
    <property type="entry name" value="INOSITOL MONOPHOSPHATASE"/>
    <property type="match status" value="1"/>
</dbReference>
<feature type="binding site" evidence="4">
    <location>
        <position position="87"/>
    </location>
    <ligand>
        <name>Mg(2+)</name>
        <dbReference type="ChEBI" id="CHEBI:18420"/>
        <label>1</label>
        <note>catalytic</note>
    </ligand>
</feature>
<dbReference type="GO" id="GO:0046872">
    <property type="term" value="F:metal ion binding"/>
    <property type="evidence" value="ECO:0007669"/>
    <property type="project" value="UniProtKB-KW"/>
</dbReference>
<keyword evidence="1 4" id="KW-0479">Metal-binding</keyword>
<dbReference type="AlphaFoldDB" id="A0A949JMY0"/>
<reference evidence="5" key="1">
    <citation type="submission" date="2021-06" db="EMBL/GenBank/DDBJ databases">
        <title>Sequencing of actinobacteria type strains.</title>
        <authorList>
            <person name="Nguyen G.-S."/>
            <person name="Wentzel A."/>
        </authorList>
    </citation>
    <scope>NUCLEOTIDE SEQUENCE</scope>
    <source>
        <strain evidence="5">P38-E01</strain>
    </source>
</reference>
<feature type="binding site" evidence="4">
    <location>
        <position position="89"/>
    </location>
    <ligand>
        <name>Mg(2+)</name>
        <dbReference type="ChEBI" id="CHEBI:18420"/>
        <label>1</label>
        <note>catalytic</note>
    </ligand>
</feature>
<dbReference type="SUPFAM" id="SSF56655">
    <property type="entry name" value="Carbohydrate phosphatase"/>
    <property type="match status" value="1"/>
</dbReference>
<protein>
    <submittedName>
        <fullName evidence="5">Inositol monophosphatase</fullName>
    </submittedName>
</protein>
<organism evidence="5 6">
    <name type="scientific">Streptomyces tardus</name>
    <dbReference type="NCBI Taxonomy" id="2780544"/>
    <lineage>
        <taxon>Bacteria</taxon>
        <taxon>Bacillati</taxon>
        <taxon>Actinomycetota</taxon>
        <taxon>Actinomycetes</taxon>
        <taxon>Kitasatosporales</taxon>
        <taxon>Streptomycetaceae</taxon>
        <taxon>Streptomyces</taxon>
    </lineage>
</organism>
<gene>
    <name evidence="5" type="ORF">JGS22_005315</name>
</gene>
<dbReference type="InterPro" id="IPR020583">
    <property type="entry name" value="Inositol_monoP_metal-BS"/>
</dbReference>
<dbReference type="PRINTS" id="PR00377">
    <property type="entry name" value="IMPHPHTASES"/>
</dbReference>
<evidence type="ECO:0000256" key="4">
    <source>
        <dbReference type="PIRSR" id="PIRSR600760-2"/>
    </source>
</evidence>
<name>A0A949JMY0_9ACTN</name>
<dbReference type="RefSeq" id="WP_211042543.1">
    <property type="nucleotide sequence ID" value="NZ_JAELVF020000001.1"/>
</dbReference>
<proteinExistence type="predicted"/>
<dbReference type="PROSITE" id="PS00629">
    <property type="entry name" value="IMP_1"/>
    <property type="match status" value="1"/>
</dbReference>
<sequence length="271" mass="27677">MSGALDPAALLAVAEEAATGAAEELLRRRGAVHEVATKENDSLVSDADTAAERLVLGVLRDRTPGFGIVSEEAGADVVEGAPCWIVDPLDGTTNYLRGLPDYAVALALVEEGRTILSHVVLPDSGTRFTALAGQGAYRDGRRISVTREAPGRSLTGTGFGTAGVVREAQRSVADSLLRGGFEIREPGSASVGLCRTACGSYDGYLEFGIEVWDTAPGALLVEEAGGTVTGWGGVPFDPSTGDLVAAAPAVHARLVEAGGARPPVPVTGGAV</sequence>
<dbReference type="Gene3D" id="3.30.540.10">
    <property type="entry name" value="Fructose-1,6-Bisphosphatase, subunit A, domain 1"/>
    <property type="match status" value="1"/>
</dbReference>
<comment type="caution">
    <text evidence="5">The sequence shown here is derived from an EMBL/GenBank/DDBJ whole genome shotgun (WGS) entry which is preliminary data.</text>
</comment>
<dbReference type="PANTHER" id="PTHR20854:SF4">
    <property type="entry name" value="INOSITOL-1-MONOPHOSPHATASE-RELATED"/>
    <property type="match status" value="1"/>
</dbReference>
<evidence type="ECO:0000313" key="5">
    <source>
        <dbReference type="EMBL" id="MBU7597070.1"/>
    </source>
</evidence>
<feature type="binding site" evidence="4">
    <location>
        <position position="90"/>
    </location>
    <ligand>
        <name>Mg(2+)</name>
        <dbReference type="ChEBI" id="CHEBI:18420"/>
        <label>2</label>
    </ligand>
</feature>
<feature type="binding site" evidence="4">
    <location>
        <position position="71"/>
    </location>
    <ligand>
        <name>Mg(2+)</name>
        <dbReference type="ChEBI" id="CHEBI:18420"/>
        <label>1</label>
        <note>catalytic</note>
    </ligand>
</feature>
<dbReference type="Gene3D" id="3.40.190.80">
    <property type="match status" value="1"/>
</dbReference>
<dbReference type="GO" id="GO:0006020">
    <property type="term" value="P:inositol metabolic process"/>
    <property type="evidence" value="ECO:0007669"/>
    <property type="project" value="TreeGrafter"/>
</dbReference>
<evidence type="ECO:0000256" key="3">
    <source>
        <dbReference type="ARBA" id="ARBA00022842"/>
    </source>
</evidence>
<keyword evidence="3 4" id="KW-0460">Magnesium</keyword>
<dbReference type="EMBL" id="JAELVF020000001">
    <property type="protein sequence ID" value="MBU7597070.1"/>
    <property type="molecule type" value="Genomic_DNA"/>
</dbReference>
<evidence type="ECO:0000256" key="2">
    <source>
        <dbReference type="ARBA" id="ARBA00022801"/>
    </source>
</evidence>
<feature type="binding site" evidence="4">
    <location>
        <position position="213"/>
    </location>
    <ligand>
        <name>Mg(2+)</name>
        <dbReference type="ChEBI" id="CHEBI:18420"/>
        <label>1</label>
        <note>catalytic</note>
    </ligand>
</feature>
<keyword evidence="2" id="KW-0378">Hydrolase</keyword>
<dbReference type="Proteomes" id="UP000694501">
    <property type="component" value="Unassembled WGS sequence"/>
</dbReference>
<keyword evidence="6" id="KW-1185">Reference proteome</keyword>
<comment type="cofactor">
    <cofactor evidence="4">
        <name>Mg(2+)</name>
        <dbReference type="ChEBI" id="CHEBI:18420"/>
    </cofactor>
</comment>
<accession>A0A949JMY0</accession>
<dbReference type="Pfam" id="PF00459">
    <property type="entry name" value="Inositol_P"/>
    <property type="match status" value="1"/>
</dbReference>
<evidence type="ECO:0000313" key="6">
    <source>
        <dbReference type="Proteomes" id="UP000694501"/>
    </source>
</evidence>
<dbReference type="GO" id="GO:0007165">
    <property type="term" value="P:signal transduction"/>
    <property type="evidence" value="ECO:0007669"/>
    <property type="project" value="TreeGrafter"/>
</dbReference>
<dbReference type="InterPro" id="IPR000760">
    <property type="entry name" value="Inositol_monophosphatase-like"/>
</dbReference>
<dbReference type="GO" id="GO:0008934">
    <property type="term" value="F:inositol monophosphate 1-phosphatase activity"/>
    <property type="evidence" value="ECO:0007669"/>
    <property type="project" value="TreeGrafter"/>
</dbReference>
<evidence type="ECO:0000256" key="1">
    <source>
        <dbReference type="ARBA" id="ARBA00022723"/>
    </source>
</evidence>